<evidence type="ECO:0000256" key="8">
    <source>
        <dbReference type="ARBA" id="ARBA00024997"/>
    </source>
</evidence>
<comment type="function">
    <text evidence="8">Binds CRF and inactivates it. May prevent inappropriate pituitary-adrenal stimulation in pregnancy.</text>
</comment>
<protein>
    <recommendedName>
        <fullName evidence="3">Corticotropin-releasing factor-binding protein</fullName>
    </recommendedName>
    <alternativeName>
        <fullName evidence="9">Corticotropin-releasing hormone-binding protein</fullName>
    </alternativeName>
</protein>
<proteinExistence type="inferred from homology"/>
<dbReference type="GO" id="GO:0051460">
    <property type="term" value="P:negative regulation of corticotropin secretion"/>
    <property type="evidence" value="ECO:0007669"/>
    <property type="project" value="TreeGrafter"/>
</dbReference>
<dbReference type="InterPro" id="IPR008435">
    <property type="entry name" value="CRF-bd"/>
</dbReference>
<dbReference type="KEGG" id="osn:115216744"/>
<comment type="similarity">
    <text evidence="2">Belongs to the CRF-binding protein family.</text>
</comment>
<evidence type="ECO:0000259" key="12">
    <source>
        <dbReference type="Pfam" id="PF23541"/>
    </source>
</evidence>
<dbReference type="PANTHER" id="PTHR10278:SF0">
    <property type="entry name" value="CORTICOTROPIN-RELEASING FACTOR-BINDING PROTEIN"/>
    <property type="match status" value="1"/>
</dbReference>
<dbReference type="GO" id="GO:0009755">
    <property type="term" value="P:hormone-mediated signaling pathway"/>
    <property type="evidence" value="ECO:0007669"/>
    <property type="project" value="TreeGrafter"/>
</dbReference>
<dbReference type="InterPro" id="IPR035914">
    <property type="entry name" value="Sperma_CUB_dom_sf"/>
</dbReference>
<keyword evidence="13" id="KW-1185">Reference proteome</keyword>
<organism evidence="13 14">
    <name type="scientific">Octopus sinensis</name>
    <name type="common">East Asian common octopus</name>
    <dbReference type="NCBI Taxonomy" id="2607531"/>
    <lineage>
        <taxon>Eukaryota</taxon>
        <taxon>Metazoa</taxon>
        <taxon>Spiralia</taxon>
        <taxon>Lophotrochozoa</taxon>
        <taxon>Mollusca</taxon>
        <taxon>Cephalopoda</taxon>
        <taxon>Coleoidea</taxon>
        <taxon>Octopodiformes</taxon>
        <taxon>Octopoda</taxon>
        <taxon>Incirrata</taxon>
        <taxon>Octopodidae</taxon>
        <taxon>Octopus</taxon>
    </lineage>
</organism>
<feature type="domain" description="Corticotropin-releasing factor binding protein C-terminal" evidence="12">
    <location>
        <begin position="163"/>
        <end position="312"/>
    </location>
</feature>
<evidence type="ECO:0000256" key="2">
    <source>
        <dbReference type="ARBA" id="ARBA00008313"/>
    </source>
</evidence>
<name>A0A7E6F5K6_9MOLL</name>
<dbReference type="AlphaFoldDB" id="A0A7E6F5K6"/>
<dbReference type="Pfam" id="PF05428">
    <property type="entry name" value="CRF-BP_N"/>
    <property type="match status" value="1"/>
</dbReference>
<evidence type="ECO:0000256" key="7">
    <source>
        <dbReference type="ARBA" id="ARBA00023180"/>
    </source>
</evidence>
<keyword evidence="4" id="KW-0964">Secreted</keyword>
<evidence type="ECO:0000256" key="3">
    <source>
        <dbReference type="ARBA" id="ARBA00015713"/>
    </source>
</evidence>
<comment type="subcellular location">
    <subcellularLocation>
        <location evidence="1">Secreted</location>
    </subcellularLocation>
</comment>
<evidence type="ECO:0000256" key="10">
    <source>
        <dbReference type="SAM" id="SignalP"/>
    </source>
</evidence>
<dbReference type="Pfam" id="PF23541">
    <property type="entry name" value="CRF-BP_C"/>
    <property type="match status" value="1"/>
</dbReference>
<reference evidence="14" key="1">
    <citation type="submission" date="2025-08" db="UniProtKB">
        <authorList>
            <consortium name="RefSeq"/>
        </authorList>
    </citation>
    <scope>IDENTIFICATION</scope>
</reference>
<keyword evidence="6" id="KW-1015">Disulfide bond</keyword>
<dbReference type="InterPro" id="IPR056177">
    <property type="entry name" value="CRF-BP_N"/>
</dbReference>
<dbReference type="GO" id="GO:0051424">
    <property type="term" value="F:corticotropin-releasing hormone binding"/>
    <property type="evidence" value="ECO:0007669"/>
    <property type="project" value="InterPro"/>
</dbReference>
<dbReference type="SUPFAM" id="SSF49854">
    <property type="entry name" value="Spermadhesin, CUB domain"/>
    <property type="match status" value="1"/>
</dbReference>
<keyword evidence="5 10" id="KW-0732">Signal</keyword>
<keyword evidence="7" id="KW-0325">Glycoprotein</keyword>
<dbReference type="Proteomes" id="UP000515154">
    <property type="component" value="Linkage group LG10"/>
</dbReference>
<evidence type="ECO:0000256" key="4">
    <source>
        <dbReference type="ARBA" id="ARBA00022525"/>
    </source>
</evidence>
<dbReference type="RefSeq" id="XP_036362595.1">
    <property type="nucleotide sequence ID" value="XM_036506702.1"/>
</dbReference>
<evidence type="ECO:0000259" key="11">
    <source>
        <dbReference type="Pfam" id="PF05428"/>
    </source>
</evidence>
<dbReference type="InterPro" id="IPR056178">
    <property type="entry name" value="CRF-BP_C"/>
</dbReference>
<dbReference type="GO" id="GO:0005615">
    <property type="term" value="C:extracellular space"/>
    <property type="evidence" value="ECO:0007669"/>
    <property type="project" value="TreeGrafter"/>
</dbReference>
<evidence type="ECO:0000256" key="5">
    <source>
        <dbReference type="ARBA" id="ARBA00022729"/>
    </source>
</evidence>
<dbReference type="Gene3D" id="2.60.120.290">
    <property type="entry name" value="Spermadhesin, CUB domain"/>
    <property type="match status" value="1"/>
</dbReference>
<evidence type="ECO:0000313" key="14">
    <source>
        <dbReference type="RefSeq" id="XP_036362595.1"/>
    </source>
</evidence>
<feature type="domain" description="Corticotropin-releasing factor binding protein N-terminal" evidence="11">
    <location>
        <begin position="39"/>
        <end position="153"/>
    </location>
</feature>
<sequence>MWKFFIVTFILQVGLGTVLSVKRHAIFRRQAGLLAGKIDCNQLKTSPGDYWYIADEFAPPCAFYLIGGHDKRVELEFLDFNIDCEEGGELSIIDGWELNNQFFPSPNDLPRNLHDERYCGINRPRRKFIASQNAALINFYVPIKGQGFTLRVKFIKNSLPCNVISITHSGTYTLKNYGIKMNCSFSFIFPSIIKTVAVNVGITSTMNFINIPQRRESLQSFFRKQLTPSLKYNTQCMKRGGNDYFQLKTGDGLDPRFMQYTSTSICGTSRYNRYNPGVLLGCGHSVVRMVSSGNYYNSVTFTYQEASEKELETQKYDFC</sequence>
<gene>
    <name evidence="14" type="primary">LOC115216744</name>
</gene>
<feature type="signal peptide" evidence="10">
    <location>
        <begin position="1"/>
        <end position="16"/>
    </location>
</feature>
<feature type="chain" id="PRO_5028849367" description="Corticotropin-releasing factor-binding protein" evidence="10">
    <location>
        <begin position="17"/>
        <end position="319"/>
    </location>
</feature>
<evidence type="ECO:0000256" key="6">
    <source>
        <dbReference type="ARBA" id="ARBA00023157"/>
    </source>
</evidence>
<dbReference type="PANTHER" id="PTHR10278">
    <property type="entry name" value="CORTICOTROPIN-RELEASING FACTOR-BINDING PROTEIN"/>
    <property type="match status" value="1"/>
</dbReference>
<evidence type="ECO:0000256" key="9">
    <source>
        <dbReference type="ARBA" id="ARBA00033162"/>
    </source>
</evidence>
<evidence type="ECO:0000313" key="13">
    <source>
        <dbReference type="Proteomes" id="UP000515154"/>
    </source>
</evidence>
<accession>A0A7E6F5K6</accession>
<evidence type="ECO:0000256" key="1">
    <source>
        <dbReference type="ARBA" id="ARBA00004613"/>
    </source>
</evidence>